<dbReference type="Proteomes" id="UP000283850">
    <property type="component" value="Unassembled WGS sequence"/>
</dbReference>
<evidence type="ECO:0000313" key="2">
    <source>
        <dbReference type="EMBL" id="RGV50973.1"/>
    </source>
</evidence>
<sequence>MLCSDEHKNPPSGGLRENRFQPQHKAERFVLSLGCKAEASETTFQKTKLPNVTIPTIPRHFRQKLYNRYFLTVETNVRPSGWTAEGRQEQTDKQPNNPNGIRTLVGSDIGWLRRWAIGRNIHPALWLCTD</sequence>
<dbReference type="EMBL" id="QRZF01000013">
    <property type="protein sequence ID" value="RGV50973.1"/>
    <property type="molecule type" value="Genomic_DNA"/>
</dbReference>
<gene>
    <name evidence="2" type="ORF">DWW10_17380</name>
</gene>
<protein>
    <submittedName>
        <fullName evidence="2">Uncharacterized protein</fullName>
    </submittedName>
</protein>
<accession>A0A412Y0B4</accession>
<feature type="region of interest" description="Disordered" evidence="1">
    <location>
        <begin position="1"/>
        <end position="21"/>
    </location>
</feature>
<name>A0A412Y0B4_9BACE</name>
<comment type="caution">
    <text evidence="2">The sequence shown here is derived from an EMBL/GenBank/DDBJ whole genome shotgun (WGS) entry which is preliminary data.</text>
</comment>
<dbReference type="AlphaFoldDB" id="A0A412Y0B4"/>
<evidence type="ECO:0000313" key="3">
    <source>
        <dbReference type="Proteomes" id="UP000283850"/>
    </source>
</evidence>
<reference evidence="2 3" key="1">
    <citation type="submission" date="2018-08" db="EMBL/GenBank/DDBJ databases">
        <title>A genome reference for cultivated species of the human gut microbiota.</title>
        <authorList>
            <person name="Zou Y."/>
            <person name="Xue W."/>
            <person name="Luo G."/>
        </authorList>
    </citation>
    <scope>NUCLEOTIDE SEQUENCE [LARGE SCALE GENOMIC DNA]</scope>
    <source>
        <strain evidence="2 3">AF14-32</strain>
    </source>
</reference>
<proteinExistence type="predicted"/>
<evidence type="ECO:0000256" key="1">
    <source>
        <dbReference type="SAM" id="MobiDB-lite"/>
    </source>
</evidence>
<organism evidence="2 3">
    <name type="scientific">Bacteroides intestinalis</name>
    <dbReference type="NCBI Taxonomy" id="329854"/>
    <lineage>
        <taxon>Bacteria</taxon>
        <taxon>Pseudomonadati</taxon>
        <taxon>Bacteroidota</taxon>
        <taxon>Bacteroidia</taxon>
        <taxon>Bacteroidales</taxon>
        <taxon>Bacteroidaceae</taxon>
        <taxon>Bacteroides</taxon>
    </lineage>
</organism>